<evidence type="ECO:0000256" key="6">
    <source>
        <dbReference type="SAM" id="MobiDB-lite"/>
    </source>
</evidence>
<evidence type="ECO:0000256" key="1">
    <source>
        <dbReference type="ARBA" id="ARBA00022723"/>
    </source>
</evidence>
<keyword evidence="1" id="KW-0479">Metal-binding</keyword>
<name>A0AAD9S247_PHOAM</name>
<keyword evidence="5" id="KW-0539">Nucleus</keyword>
<evidence type="ECO:0000313" key="8">
    <source>
        <dbReference type="Proteomes" id="UP001265746"/>
    </source>
</evidence>
<dbReference type="Proteomes" id="UP001265746">
    <property type="component" value="Unassembled WGS sequence"/>
</dbReference>
<comment type="caution">
    <text evidence="7">The sequence shown here is derived from an EMBL/GenBank/DDBJ whole genome shotgun (WGS) entry which is preliminary data.</text>
</comment>
<gene>
    <name evidence="7" type="ORF">N8I77_013570</name>
</gene>
<evidence type="ECO:0000313" key="7">
    <source>
        <dbReference type="EMBL" id="KAK2596062.1"/>
    </source>
</evidence>
<keyword evidence="2" id="KW-0862">Zinc</keyword>
<evidence type="ECO:0008006" key="9">
    <source>
        <dbReference type="Google" id="ProtNLM"/>
    </source>
</evidence>
<dbReference type="PANTHER" id="PTHR47660:SF7">
    <property type="entry name" value="TRANSCRIPTION FACTOR WITH C2H2 AND ZN(2)-CYS(6) DNA BINDING DOMAIN (EUROFUNG)"/>
    <property type="match status" value="1"/>
</dbReference>
<keyword evidence="4" id="KW-0804">Transcription</keyword>
<proteinExistence type="predicted"/>
<dbReference type="GO" id="GO:0046872">
    <property type="term" value="F:metal ion binding"/>
    <property type="evidence" value="ECO:0007669"/>
    <property type="project" value="UniProtKB-KW"/>
</dbReference>
<feature type="compositionally biased region" description="Polar residues" evidence="6">
    <location>
        <begin position="87"/>
        <end position="99"/>
    </location>
</feature>
<organism evidence="7 8">
    <name type="scientific">Phomopsis amygdali</name>
    <name type="common">Fusicoccum amygdali</name>
    <dbReference type="NCBI Taxonomy" id="1214568"/>
    <lineage>
        <taxon>Eukaryota</taxon>
        <taxon>Fungi</taxon>
        <taxon>Dikarya</taxon>
        <taxon>Ascomycota</taxon>
        <taxon>Pezizomycotina</taxon>
        <taxon>Sordariomycetes</taxon>
        <taxon>Sordariomycetidae</taxon>
        <taxon>Diaporthales</taxon>
        <taxon>Diaporthaceae</taxon>
        <taxon>Diaporthe</taxon>
    </lineage>
</organism>
<accession>A0AAD9S247</accession>
<protein>
    <recommendedName>
        <fullName evidence="9">Transcription factor domain-containing protein</fullName>
    </recommendedName>
</protein>
<evidence type="ECO:0000256" key="2">
    <source>
        <dbReference type="ARBA" id="ARBA00022833"/>
    </source>
</evidence>
<evidence type="ECO:0000256" key="3">
    <source>
        <dbReference type="ARBA" id="ARBA00023015"/>
    </source>
</evidence>
<dbReference type="EMBL" id="JAUJFL010000012">
    <property type="protein sequence ID" value="KAK2596062.1"/>
    <property type="molecule type" value="Genomic_DNA"/>
</dbReference>
<sequence>MPTSHQHRTQAQDFMQQPVQPVDLGPQEADTYMISTLNWISPSMDFNLTEFDYNPMASSEQYWGSLTDVNGLPNQTLSTTQMMSPVDGQTLSTPGTLPDSNDAETPGTSYVDNKGARQPRNGRRRFDPKVLPIVHPDLESESTSSWVLKLAMSAIGSQYLETGDTELAVALHEFLRRVLRQRGAIFSTEVLTIESLSLVQSKLLNYIGLAYCGSVRLERYKLSALEDLVHEYKSLYKSQPTVLRDDVPFQGRRAWIISESARRLCHSIWFIENMSRYHFDTETNLLLGVANITLPCKEDIWQAETDHMESYIKQPTLEKALRVLYVEKRLLKNTGDFARVLLVHGLYCQTWDVGASLNRPLLRWTPSSQKGNAESRDLTGPVWLPQIPLYNHWRNAACDCLDVLHWIANSDIAKAGTENSTVLHLHFARIVLLAPYEPVREMAELLTSEDVRDGSDAAARFQGLCQQVQRWITDDQFKARLALVHCGIFFWHVRRYSTDAFYEPTKVFLVTLVVWAYGSLCPPQQPGTSSRGSINNHAREDDDWTSDLDDISSIRLDRPCDDELVQLFIKRGRSMRATIMGVGSITAADGPLRMLREGRKLLTTLDRWPIRNRYMQTLTRLIDVCRQDRQWVQTGSSVRQT</sequence>
<keyword evidence="3" id="KW-0805">Transcription regulation</keyword>
<reference evidence="7" key="1">
    <citation type="submission" date="2023-06" db="EMBL/GenBank/DDBJ databases">
        <authorList>
            <person name="Noh H."/>
        </authorList>
    </citation>
    <scope>NUCLEOTIDE SEQUENCE</scope>
    <source>
        <strain evidence="7">DUCC20226</strain>
    </source>
</reference>
<dbReference type="PANTHER" id="PTHR47660">
    <property type="entry name" value="TRANSCRIPTION FACTOR WITH C2H2 AND ZN(2)-CYS(6) DNA BINDING DOMAIN (EUROFUNG)-RELATED-RELATED"/>
    <property type="match status" value="1"/>
</dbReference>
<evidence type="ECO:0000256" key="5">
    <source>
        <dbReference type="ARBA" id="ARBA00023242"/>
    </source>
</evidence>
<keyword evidence="8" id="KW-1185">Reference proteome</keyword>
<dbReference type="AlphaFoldDB" id="A0AAD9S247"/>
<evidence type="ECO:0000256" key="4">
    <source>
        <dbReference type="ARBA" id="ARBA00023163"/>
    </source>
</evidence>
<feature type="region of interest" description="Disordered" evidence="6">
    <location>
        <begin position="87"/>
        <end position="123"/>
    </location>
</feature>